<name>I0YI18_COCSC</name>
<comment type="caution">
    <text evidence="1">The sequence shown here is derived from an EMBL/GenBank/DDBJ whole genome shotgun (WGS) entry which is preliminary data.</text>
</comment>
<evidence type="ECO:0000313" key="1">
    <source>
        <dbReference type="EMBL" id="EIE18037.1"/>
    </source>
</evidence>
<reference evidence="1 2" key="1">
    <citation type="journal article" date="2012" name="Genome Biol.">
        <title>The genome of the polar eukaryotic microalga coccomyxa subellipsoidea reveals traits of cold adaptation.</title>
        <authorList>
            <person name="Blanc G."/>
            <person name="Agarkova I."/>
            <person name="Grimwood J."/>
            <person name="Kuo A."/>
            <person name="Brueggeman A."/>
            <person name="Dunigan D."/>
            <person name="Gurnon J."/>
            <person name="Ladunga I."/>
            <person name="Lindquist E."/>
            <person name="Lucas S."/>
            <person name="Pangilinan J."/>
            <person name="Proschold T."/>
            <person name="Salamov A."/>
            <person name="Schmutz J."/>
            <person name="Weeks D."/>
            <person name="Yamada T."/>
            <person name="Claverie J.M."/>
            <person name="Grigoriev I."/>
            <person name="Van Etten J."/>
            <person name="Lomsadze A."/>
            <person name="Borodovsky M."/>
        </authorList>
    </citation>
    <scope>NUCLEOTIDE SEQUENCE [LARGE SCALE GENOMIC DNA]</scope>
    <source>
        <strain evidence="1 2">C-169</strain>
    </source>
</reference>
<keyword evidence="2" id="KW-1185">Reference proteome</keyword>
<dbReference type="AlphaFoldDB" id="I0YI18"/>
<dbReference type="Proteomes" id="UP000007264">
    <property type="component" value="Unassembled WGS sequence"/>
</dbReference>
<evidence type="ECO:0000313" key="2">
    <source>
        <dbReference type="Proteomes" id="UP000007264"/>
    </source>
</evidence>
<protein>
    <submittedName>
        <fullName evidence="1">Uncharacterized protein</fullName>
    </submittedName>
</protein>
<organism evidence="1 2">
    <name type="scientific">Coccomyxa subellipsoidea (strain C-169)</name>
    <name type="common">Green microalga</name>
    <dbReference type="NCBI Taxonomy" id="574566"/>
    <lineage>
        <taxon>Eukaryota</taxon>
        <taxon>Viridiplantae</taxon>
        <taxon>Chlorophyta</taxon>
        <taxon>core chlorophytes</taxon>
        <taxon>Trebouxiophyceae</taxon>
        <taxon>Trebouxiophyceae incertae sedis</taxon>
        <taxon>Coccomyxaceae</taxon>
        <taxon>Coccomyxa</taxon>
        <taxon>Coccomyxa subellipsoidea</taxon>
    </lineage>
</organism>
<accession>I0YI18</accession>
<proteinExistence type="predicted"/>
<sequence>MPNEPNPYGDAGQQPPEAPLDLRESLATLTNVRIGLPQPKETYPVLFTGKQAENGAEWLIAQTAGSQTATRSVPSASILRRQLGTGTALTSVPGWRTSLGTNSSLNSLRATASLPTKRCRGLSTAELGRDASHKAGVEAQHSLAWYWHNPVPANHSLALLEAATNGRELNRLHSNFSLLNLRRWQAAFASKGVGPGVHSCCQWAPVHSAQDTGKLTARFRASVQN</sequence>
<dbReference type="RefSeq" id="XP_005642581.1">
    <property type="nucleotide sequence ID" value="XM_005642524.1"/>
</dbReference>
<gene>
    <name evidence="1" type="ORF">COCSUDRAFT_45666</name>
</gene>
<dbReference type="EMBL" id="AGSI01000028">
    <property type="protein sequence ID" value="EIE18037.1"/>
    <property type="molecule type" value="Genomic_DNA"/>
</dbReference>
<dbReference type="KEGG" id="csl:COCSUDRAFT_45666"/>
<dbReference type="GeneID" id="17035989"/>